<evidence type="ECO:0000256" key="1">
    <source>
        <dbReference type="ARBA" id="ARBA00009885"/>
    </source>
</evidence>
<dbReference type="Proteomes" id="UP000054248">
    <property type="component" value="Unassembled WGS sequence"/>
</dbReference>
<protein>
    <submittedName>
        <fullName evidence="3">Uncharacterized protein</fullName>
    </submittedName>
</protein>
<sequence length="312" mass="33489">MGNDGGSIPDRRDLVKTKAKAEQADRNNQTLAAWFFCALSKRPLQEPVVSCALGKLYNKDALLEYLLDKSAYGDGAKICGHIKSLKDVVTLRLTPNPSYTSSPSDDSVINKRAPFICPLTLKEMTGNIPFVYLATCGCVFSSAGLKAISTPSSSSSEDEGNKKEPCPQCGKSFSRADDVRTINPTADEQEKMMDKMLATKASAKSNKKKRKDLASTGGAAEDVAPPSKRTKAAPDSATPPNVPSPAPSINPMVSSVARKVTEQMAEEEKKRKATMSKAIASLYAPKDGGTKKDKGTFLTMNTFTRVSQSSHL</sequence>
<dbReference type="HOGENOM" id="CLU_048955_2_0_1"/>
<dbReference type="CDD" id="cd16653">
    <property type="entry name" value="RING-like_Rtf2"/>
    <property type="match status" value="1"/>
</dbReference>
<dbReference type="GO" id="GO:0005634">
    <property type="term" value="C:nucleus"/>
    <property type="evidence" value="ECO:0007669"/>
    <property type="project" value="TreeGrafter"/>
</dbReference>
<dbReference type="InterPro" id="IPR006735">
    <property type="entry name" value="Rtf2"/>
</dbReference>
<feature type="region of interest" description="Disordered" evidence="2">
    <location>
        <begin position="1"/>
        <end position="22"/>
    </location>
</feature>
<organism evidence="3 4">
    <name type="scientific">Tulasnella calospora MUT 4182</name>
    <dbReference type="NCBI Taxonomy" id="1051891"/>
    <lineage>
        <taxon>Eukaryota</taxon>
        <taxon>Fungi</taxon>
        <taxon>Dikarya</taxon>
        <taxon>Basidiomycota</taxon>
        <taxon>Agaricomycotina</taxon>
        <taxon>Agaricomycetes</taxon>
        <taxon>Cantharellales</taxon>
        <taxon>Tulasnellaceae</taxon>
        <taxon>Tulasnella</taxon>
    </lineage>
</organism>
<reference evidence="3 4" key="1">
    <citation type="submission" date="2014-04" db="EMBL/GenBank/DDBJ databases">
        <authorList>
            <consortium name="DOE Joint Genome Institute"/>
            <person name="Kuo A."/>
            <person name="Girlanda M."/>
            <person name="Perotto S."/>
            <person name="Kohler A."/>
            <person name="Nagy L.G."/>
            <person name="Floudas D."/>
            <person name="Copeland A."/>
            <person name="Barry K.W."/>
            <person name="Cichocki N."/>
            <person name="Veneault-Fourrey C."/>
            <person name="LaButti K."/>
            <person name="Lindquist E.A."/>
            <person name="Lipzen A."/>
            <person name="Lundell T."/>
            <person name="Morin E."/>
            <person name="Murat C."/>
            <person name="Sun H."/>
            <person name="Tunlid A."/>
            <person name="Henrissat B."/>
            <person name="Grigoriev I.V."/>
            <person name="Hibbett D.S."/>
            <person name="Martin F."/>
            <person name="Nordberg H.P."/>
            <person name="Cantor M.N."/>
            <person name="Hua S.X."/>
        </authorList>
    </citation>
    <scope>NUCLEOTIDE SEQUENCE [LARGE SCALE GENOMIC DNA]</scope>
    <source>
        <strain evidence="3 4">MUT 4182</strain>
    </source>
</reference>
<dbReference type="PANTHER" id="PTHR12775:SF0">
    <property type="entry name" value="REPLICATION TERMINATION FACTOR 2"/>
    <property type="match status" value="1"/>
</dbReference>
<evidence type="ECO:0000256" key="2">
    <source>
        <dbReference type="SAM" id="MobiDB-lite"/>
    </source>
</evidence>
<evidence type="ECO:0000313" key="3">
    <source>
        <dbReference type="EMBL" id="KIO24958.1"/>
    </source>
</evidence>
<comment type="similarity">
    <text evidence="1">Belongs to the rtf2 family.</text>
</comment>
<dbReference type="InterPro" id="IPR027799">
    <property type="entry name" value="Rtf2_RING-finger"/>
</dbReference>
<dbReference type="GO" id="GO:0006274">
    <property type="term" value="P:DNA replication termination"/>
    <property type="evidence" value="ECO:0007669"/>
    <property type="project" value="TreeGrafter"/>
</dbReference>
<reference evidence="4" key="2">
    <citation type="submission" date="2015-01" db="EMBL/GenBank/DDBJ databases">
        <title>Evolutionary Origins and Diversification of the Mycorrhizal Mutualists.</title>
        <authorList>
            <consortium name="DOE Joint Genome Institute"/>
            <consortium name="Mycorrhizal Genomics Consortium"/>
            <person name="Kohler A."/>
            <person name="Kuo A."/>
            <person name="Nagy L.G."/>
            <person name="Floudas D."/>
            <person name="Copeland A."/>
            <person name="Barry K.W."/>
            <person name="Cichocki N."/>
            <person name="Veneault-Fourrey C."/>
            <person name="LaButti K."/>
            <person name="Lindquist E.A."/>
            <person name="Lipzen A."/>
            <person name="Lundell T."/>
            <person name="Morin E."/>
            <person name="Murat C."/>
            <person name="Riley R."/>
            <person name="Ohm R."/>
            <person name="Sun H."/>
            <person name="Tunlid A."/>
            <person name="Henrissat B."/>
            <person name="Grigoriev I.V."/>
            <person name="Hibbett D.S."/>
            <person name="Martin F."/>
        </authorList>
    </citation>
    <scope>NUCLEOTIDE SEQUENCE [LARGE SCALE GENOMIC DNA]</scope>
    <source>
        <strain evidence="4">MUT 4182</strain>
    </source>
</reference>
<dbReference type="PANTHER" id="PTHR12775">
    <property type="entry name" value="PROTEIN C20ORF43 HOMOLOG"/>
    <property type="match status" value="1"/>
</dbReference>
<dbReference type="AlphaFoldDB" id="A0A0C3KTZ7"/>
<accession>A0A0C3KTZ7</accession>
<proteinExistence type="inferred from homology"/>
<gene>
    <name evidence="3" type="ORF">M407DRAFT_76303</name>
</gene>
<name>A0A0C3KTZ7_9AGAM</name>
<feature type="compositionally biased region" description="Basic and acidic residues" evidence="2">
    <location>
        <begin position="9"/>
        <end position="22"/>
    </location>
</feature>
<keyword evidence="4" id="KW-1185">Reference proteome</keyword>
<dbReference type="STRING" id="1051891.A0A0C3KTZ7"/>
<dbReference type="OrthoDB" id="247013at2759"/>
<dbReference type="EMBL" id="KN823051">
    <property type="protein sequence ID" value="KIO24958.1"/>
    <property type="molecule type" value="Genomic_DNA"/>
</dbReference>
<dbReference type="Pfam" id="PF04641">
    <property type="entry name" value="Rtf2"/>
    <property type="match status" value="1"/>
</dbReference>
<feature type="region of interest" description="Disordered" evidence="2">
    <location>
        <begin position="149"/>
        <end position="273"/>
    </location>
</feature>
<evidence type="ECO:0000313" key="4">
    <source>
        <dbReference type="Proteomes" id="UP000054248"/>
    </source>
</evidence>